<dbReference type="AlphaFoldDB" id="A0A9P1E6X0"/>
<feature type="compositionally biased region" description="Basic and acidic residues" evidence="1">
    <location>
        <begin position="120"/>
        <end position="136"/>
    </location>
</feature>
<protein>
    <recommendedName>
        <fullName evidence="4">Retrotransposon gag domain-containing protein</fullName>
    </recommendedName>
</protein>
<dbReference type="PANTHER" id="PTHR37610">
    <property type="entry name" value="CCHC-TYPE DOMAIN-CONTAINING PROTEIN"/>
    <property type="match status" value="1"/>
</dbReference>
<evidence type="ECO:0008006" key="4">
    <source>
        <dbReference type="Google" id="ProtNLM"/>
    </source>
</evidence>
<dbReference type="Proteomes" id="UP001152484">
    <property type="component" value="Unassembled WGS sequence"/>
</dbReference>
<proteinExistence type="predicted"/>
<gene>
    <name evidence="2" type="ORF">CEURO_LOCUS8460</name>
</gene>
<accession>A0A9P1E6X0</accession>
<keyword evidence="3" id="KW-1185">Reference proteome</keyword>
<dbReference type="PANTHER" id="PTHR37610:SF101">
    <property type="entry name" value="(RAPE) HYPOTHETICAL PROTEIN"/>
    <property type="match status" value="1"/>
</dbReference>
<sequence length="184" mass="21276">MLVGWLMTAMDPSVRGTIAYVDSVYEMWEDLKTRFEVPDAMRFHELKEALQACKQGYRNIPHCKCWRCSCELEKQFREAVEKEKVHDFLLGLNSATYGTLRSNILSMSKLSKLSKVGREEANSDCGPESKEPECPRRPCPRRPCPRRPCPRRPRPRRPRRPPRIGFYTCSFVQPIRGFVSGPVA</sequence>
<evidence type="ECO:0000256" key="1">
    <source>
        <dbReference type="SAM" id="MobiDB-lite"/>
    </source>
</evidence>
<dbReference type="EMBL" id="CAMAPE010000016">
    <property type="protein sequence ID" value="CAH9082913.1"/>
    <property type="molecule type" value="Genomic_DNA"/>
</dbReference>
<organism evidence="2 3">
    <name type="scientific">Cuscuta europaea</name>
    <name type="common">European dodder</name>
    <dbReference type="NCBI Taxonomy" id="41803"/>
    <lineage>
        <taxon>Eukaryota</taxon>
        <taxon>Viridiplantae</taxon>
        <taxon>Streptophyta</taxon>
        <taxon>Embryophyta</taxon>
        <taxon>Tracheophyta</taxon>
        <taxon>Spermatophyta</taxon>
        <taxon>Magnoliopsida</taxon>
        <taxon>eudicotyledons</taxon>
        <taxon>Gunneridae</taxon>
        <taxon>Pentapetalae</taxon>
        <taxon>asterids</taxon>
        <taxon>lamiids</taxon>
        <taxon>Solanales</taxon>
        <taxon>Convolvulaceae</taxon>
        <taxon>Cuscuteae</taxon>
        <taxon>Cuscuta</taxon>
        <taxon>Cuscuta subgen. Cuscuta</taxon>
    </lineage>
</organism>
<evidence type="ECO:0000313" key="2">
    <source>
        <dbReference type="EMBL" id="CAH9082913.1"/>
    </source>
</evidence>
<name>A0A9P1E6X0_CUSEU</name>
<comment type="caution">
    <text evidence="2">The sequence shown here is derived from an EMBL/GenBank/DDBJ whole genome shotgun (WGS) entry which is preliminary data.</text>
</comment>
<feature type="compositionally biased region" description="Basic residues" evidence="1">
    <location>
        <begin position="138"/>
        <end position="162"/>
    </location>
</feature>
<feature type="non-terminal residue" evidence="2">
    <location>
        <position position="184"/>
    </location>
</feature>
<feature type="region of interest" description="Disordered" evidence="1">
    <location>
        <begin position="120"/>
        <end position="165"/>
    </location>
</feature>
<evidence type="ECO:0000313" key="3">
    <source>
        <dbReference type="Proteomes" id="UP001152484"/>
    </source>
</evidence>
<reference evidence="2" key="1">
    <citation type="submission" date="2022-07" db="EMBL/GenBank/DDBJ databases">
        <authorList>
            <person name="Macas J."/>
            <person name="Novak P."/>
            <person name="Neumann P."/>
        </authorList>
    </citation>
    <scope>NUCLEOTIDE SEQUENCE</scope>
</reference>